<keyword evidence="7" id="KW-0539">Nucleus</keyword>
<evidence type="ECO:0000256" key="4">
    <source>
        <dbReference type="ARBA" id="ARBA00023125"/>
    </source>
</evidence>
<dbReference type="FunFam" id="1.10.10.60:FF:000218">
    <property type="entry name" value="Myb transcription factor"/>
    <property type="match status" value="1"/>
</dbReference>
<dbReference type="InterPro" id="IPR009057">
    <property type="entry name" value="Homeodomain-like_sf"/>
</dbReference>
<sequence>MESLGVRKGGWTREEDTLLRKCVEKYGEEKWHLVPLRAGLNRCRKSCRLRWFNYLKPNIKRGKFASDEVDLMIRLHKLLGNRWSLIAGRLPGRTANDVKNYWHHHRFKKMVPIQEKWKDKAQTNSENTVIKPKPCKLFRGFTLKTASVDASKTQGSTSSPLATLLQPNQDIMWWESLLADHTNGDQELIACLLTEESASAVNTNGGGNHDFPFETGLWDIFN</sequence>
<dbReference type="Pfam" id="PF00249">
    <property type="entry name" value="Myb_DNA-binding"/>
    <property type="match status" value="2"/>
</dbReference>
<evidence type="ECO:0000313" key="10">
    <source>
        <dbReference type="EMBL" id="KAJ9707405.1"/>
    </source>
</evidence>
<dbReference type="GO" id="GO:0003677">
    <property type="term" value="F:DNA binding"/>
    <property type="evidence" value="ECO:0007669"/>
    <property type="project" value="UniProtKB-KW"/>
</dbReference>
<dbReference type="Gene3D" id="1.10.10.60">
    <property type="entry name" value="Homeodomain-like"/>
    <property type="match status" value="2"/>
</dbReference>
<evidence type="ECO:0000256" key="2">
    <source>
        <dbReference type="ARBA" id="ARBA00022737"/>
    </source>
</evidence>
<evidence type="ECO:0000259" key="8">
    <source>
        <dbReference type="PROSITE" id="PS50090"/>
    </source>
</evidence>
<protein>
    <submittedName>
        <fullName evidence="10">Uncharacterized protein</fullName>
    </submittedName>
</protein>
<dbReference type="PROSITE" id="PS50090">
    <property type="entry name" value="MYB_LIKE"/>
    <property type="match status" value="2"/>
</dbReference>
<name>A0AA39AI16_VITRO</name>
<dbReference type="PANTHER" id="PTHR47999">
    <property type="entry name" value="TRANSCRIPTION FACTOR MYB8-RELATED-RELATED"/>
    <property type="match status" value="1"/>
</dbReference>
<evidence type="ECO:0000256" key="1">
    <source>
        <dbReference type="ARBA" id="ARBA00004123"/>
    </source>
</evidence>
<dbReference type="EMBL" id="JARBHA010000002">
    <property type="protein sequence ID" value="KAJ9707405.1"/>
    <property type="molecule type" value="Genomic_DNA"/>
</dbReference>
<organism evidence="10 11">
    <name type="scientific">Vitis rotundifolia</name>
    <name type="common">Muscadine grape</name>
    <dbReference type="NCBI Taxonomy" id="103349"/>
    <lineage>
        <taxon>Eukaryota</taxon>
        <taxon>Viridiplantae</taxon>
        <taxon>Streptophyta</taxon>
        <taxon>Embryophyta</taxon>
        <taxon>Tracheophyta</taxon>
        <taxon>Spermatophyta</taxon>
        <taxon>Magnoliopsida</taxon>
        <taxon>eudicotyledons</taxon>
        <taxon>Gunneridae</taxon>
        <taxon>Pentapetalae</taxon>
        <taxon>rosids</taxon>
        <taxon>Vitales</taxon>
        <taxon>Vitaceae</taxon>
        <taxon>Viteae</taxon>
        <taxon>Vitis</taxon>
    </lineage>
</organism>
<keyword evidence="3" id="KW-0805">Transcription regulation</keyword>
<dbReference type="PANTHER" id="PTHR47999:SF24">
    <property type="entry name" value="TRANSCRIPTION FACTOR MYB90"/>
    <property type="match status" value="1"/>
</dbReference>
<evidence type="ECO:0000256" key="3">
    <source>
        <dbReference type="ARBA" id="ARBA00023015"/>
    </source>
</evidence>
<keyword evidence="6" id="KW-0804">Transcription</keyword>
<feature type="domain" description="Myb-like" evidence="8">
    <location>
        <begin position="3"/>
        <end position="55"/>
    </location>
</feature>
<feature type="domain" description="HTH myb-type" evidence="9">
    <location>
        <begin position="1"/>
        <end position="59"/>
    </location>
</feature>
<evidence type="ECO:0000256" key="5">
    <source>
        <dbReference type="ARBA" id="ARBA00023159"/>
    </source>
</evidence>
<evidence type="ECO:0000256" key="6">
    <source>
        <dbReference type="ARBA" id="ARBA00023163"/>
    </source>
</evidence>
<evidence type="ECO:0000313" key="11">
    <source>
        <dbReference type="Proteomes" id="UP001168098"/>
    </source>
</evidence>
<keyword evidence="2" id="KW-0677">Repeat</keyword>
<dbReference type="GO" id="GO:0080090">
    <property type="term" value="P:regulation of primary metabolic process"/>
    <property type="evidence" value="ECO:0007669"/>
    <property type="project" value="UniProtKB-ARBA"/>
</dbReference>
<dbReference type="AlphaFoldDB" id="A0AA39AI16"/>
<dbReference type="Proteomes" id="UP001168098">
    <property type="component" value="Unassembled WGS sequence"/>
</dbReference>
<keyword evidence="11" id="KW-1185">Reference proteome</keyword>
<dbReference type="PROSITE" id="PS51294">
    <property type="entry name" value="HTH_MYB"/>
    <property type="match status" value="2"/>
</dbReference>
<dbReference type="SUPFAM" id="SSF46689">
    <property type="entry name" value="Homeodomain-like"/>
    <property type="match status" value="1"/>
</dbReference>
<evidence type="ECO:0000259" key="9">
    <source>
        <dbReference type="PROSITE" id="PS51294"/>
    </source>
</evidence>
<dbReference type="CDD" id="cd00167">
    <property type="entry name" value="SANT"/>
    <property type="match status" value="2"/>
</dbReference>
<keyword evidence="5" id="KW-0010">Activator</keyword>
<feature type="domain" description="Myb-like" evidence="8">
    <location>
        <begin position="56"/>
        <end position="106"/>
    </location>
</feature>
<proteinExistence type="predicted"/>
<keyword evidence="4" id="KW-0238">DNA-binding</keyword>
<gene>
    <name evidence="10" type="ORF">PVL29_002430</name>
</gene>
<comment type="caution">
    <text evidence="10">The sequence shown here is derived from an EMBL/GenBank/DDBJ whole genome shotgun (WGS) entry which is preliminary data.</text>
</comment>
<dbReference type="SMART" id="SM00717">
    <property type="entry name" value="SANT"/>
    <property type="match status" value="2"/>
</dbReference>
<evidence type="ECO:0000256" key="7">
    <source>
        <dbReference type="ARBA" id="ARBA00023242"/>
    </source>
</evidence>
<dbReference type="InterPro" id="IPR017930">
    <property type="entry name" value="Myb_dom"/>
</dbReference>
<dbReference type="FunFam" id="1.10.10.60:FF:000402">
    <property type="entry name" value="Transcription factor MYB113"/>
    <property type="match status" value="1"/>
</dbReference>
<accession>A0AA39AI16</accession>
<reference evidence="10 11" key="1">
    <citation type="journal article" date="2023" name="BMC Biotechnol.">
        <title>Vitis rotundifolia cv Carlos genome sequencing.</title>
        <authorList>
            <person name="Huff M."/>
            <person name="Hulse-Kemp A."/>
            <person name="Scheffler B."/>
            <person name="Youngblood R."/>
            <person name="Simpson S."/>
            <person name="Babiker E."/>
            <person name="Staton M."/>
        </authorList>
    </citation>
    <scope>NUCLEOTIDE SEQUENCE [LARGE SCALE GENOMIC DNA]</scope>
    <source>
        <tissue evidence="10">Leaf</tissue>
    </source>
</reference>
<dbReference type="GO" id="GO:0005634">
    <property type="term" value="C:nucleus"/>
    <property type="evidence" value="ECO:0007669"/>
    <property type="project" value="UniProtKB-SubCell"/>
</dbReference>
<dbReference type="InterPro" id="IPR001005">
    <property type="entry name" value="SANT/Myb"/>
</dbReference>
<comment type="subcellular location">
    <subcellularLocation>
        <location evidence="1">Nucleus</location>
    </subcellularLocation>
</comment>
<dbReference type="InterPro" id="IPR015495">
    <property type="entry name" value="Myb_TF_plants"/>
</dbReference>
<feature type="domain" description="HTH myb-type" evidence="9">
    <location>
        <begin position="60"/>
        <end position="110"/>
    </location>
</feature>